<comment type="similarity">
    <text evidence="1">Belongs to the bacterial solute-binding protein 5 family.</text>
</comment>
<keyword evidence="2" id="KW-0813">Transport</keyword>
<name>A0A0G1WMG6_9BACT</name>
<dbReference type="EMBL" id="LCPF01000001">
    <property type="protein sequence ID" value="KKU91528.1"/>
    <property type="molecule type" value="Genomic_DNA"/>
</dbReference>
<protein>
    <submittedName>
        <fullName evidence="5">Extracellular solute-binding protein family 5</fullName>
    </submittedName>
</protein>
<proteinExistence type="inferred from homology"/>
<dbReference type="GO" id="GO:1904680">
    <property type="term" value="F:peptide transmembrane transporter activity"/>
    <property type="evidence" value="ECO:0007669"/>
    <property type="project" value="TreeGrafter"/>
</dbReference>
<evidence type="ECO:0000259" key="4">
    <source>
        <dbReference type="Pfam" id="PF00496"/>
    </source>
</evidence>
<dbReference type="InterPro" id="IPR039424">
    <property type="entry name" value="SBP_5"/>
</dbReference>
<dbReference type="PIRSF" id="PIRSF002741">
    <property type="entry name" value="MppA"/>
    <property type="match status" value="1"/>
</dbReference>
<dbReference type="InterPro" id="IPR030678">
    <property type="entry name" value="Peptide/Ni-bd"/>
</dbReference>
<organism evidence="5 6">
    <name type="scientific">Candidatus Jorgensenbacteria bacterium GW2011_GWA1_48_11</name>
    <dbReference type="NCBI Taxonomy" id="1618660"/>
    <lineage>
        <taxon>Bacteria</taxon>
        <taxon>Candidatus Joergenseniibacteriota</taxon>
    </lineage>
</organism>
<evidence type="ECO:0000256" key="1">
    <source>
        <dbReference type="ARBA" id="ARBA00005695"/>
    </source>
</evidence>
<dbReference type="PANTHER" id="PTHR30290">
    <property type="entry name" value="PERIPLASMIC BINDING COMPONENT OF ABC TRANSPORTER"/>
    <property type="match status" value="1"/>
</dbReference>
<gene>
    <name evidence="5" type="ORF">UY23_C0001G0134</name>
</gene>
<dbReference type="SUPFAM" id="SSF53850">
    <property type="entry name" value="Periplasmic binding protein-like II"/>
    <property type="match status" value="1"/>
</dbReference>
<sequence>MTRVVLAVSENSAFVPVAGGSYKEGVVGQPIAVNPLISQNQPDLDISVLVYAKLADLVTAYDESKDGRVYSLKLKEGMKWSDNEPLTSDDVIFTIQTIQDPSTKSPLSKNWQGVVAERMSELQIQLNLPAPYAFFTDNINSLLVLPKHIFGAIPPANLTLSEYNLEPIAGGPYRFKELIKRKDGFITDYVLTVNPNYPGETPYIKDFYFKFFSDTNSLIDALKLRQINGYGSLTPLPAAMESLSNVQIERIPMPRYYAIFMNQNVNPNLKNAGLRKALLEAVDKDRINSDVFGGKANVIQGPLFDLSTTTADASLSLDLANAKNLVSNFKKNNKLTLNLVVPQIDFLQKTAELIKEDWLAAGVDEIDVTTLSPDDLMNNVVKARNYELLLFGNALENPSDLFPFWHSSGRFYPGLNLALYQNSKTDNYLEAVRETNDPNQIQTHLKNTLNLIRADNPAIFLFSLPYTYIHTNNLSGFAFANNDRFLIAPADRFQGANQWSVSMVRVLK</sequence>
<dbReference type="Pfam" id="PF00496">
    <property type="entry name" value="SBP_bac_5"/>
    <property type="match status" value="1"/>
</dbReference>
<dbReference type="Gene3D" id="3.40.190.10">
    <property type="entry name" value="Periplasmic binding protein-like II"/>
    <property type="match status" value="1"/>
</dbReference>
<accession>A0A0G1WMG6</accession>
<dbReference type="Proteomes" id="UP000034956">
    <property type="component" value="Unassembled WGS sequence"/>
</dbReference>
<dbReference type="GO" id="GO:0042597">
    <property type="term" value="C:periplasmic space"/>
    <property type="evidence" value="ECO:0007669"/>
    <property type="project" value="UniProtKB-ARBA"/>
</dbReference>
<dbReference type="Gene3D" id="3.10.105.10">
    <property type="entry name" value="Dipeptide-binding Protein, Domain 3"/>
    <property type="match status" value="1"/>
</dbReference>
<dbReference type="GO" id="GO:0043190">
    <property type="term" value="C:ATP-binding cassette (ABC) transporter complex"/>
    <property type="evidence" value="ECO:0007669"/>
    <property type="project" value="InterPro"/>
</dbReference>
<dbReference type="InterPro" id="IPR000914">
    <property type="entry name" value="SBP_5_dom"/>
</dbReference>
<comment type="caution">
    <text evidence="5">The sequence shown here is derived from an EMBL/GenBank/DDBJ whole genome shotgun (WGS) entry which is preliminary data.</text>
</comment>
<reference evidence="5 6" key="1">
    <citation type="journal article" date="2015" name="Nature">
        <title>rRNA introns, odd ribosomes, and small enigmatic genomes across a large radiation of phyla.</title>
        <authorList>
            <person name="Brown C.T."/>
            <person name="Hug L.A."/>
            <person name="Thomas B.C."/>
            <person name="Sharon I."/>
            <person name="Castelle C.J."/>
            <person name="Singh A."/>
            <person name="Wilkins M.J."/>
            <person name="Williams K.H."/>
            <person name="Banfield J.F."/>
        </authorList>
    </citation>
    <scope>NUCLEOTIDE SEQUENCE [LARGE SCALE GENOMIC DNA]</scope>
</reference>
<dbReference type="Gene3D" id="3.90.76.10">
    <property type="entry name" value="Dipeptide-binding Protein, Domain 1"/>
    <property type="match status" value="1"/>
</dbReference>
<feature type="domain" description="Solute-binding protein family 5" evidence="4">
    <location>
        <begin position="56"/>
        <end position="406"/>
    </location>
</feature>
<dbReference type="PANTHER" id="PTHR30290:SF9">
    <property type="entry name" value="OLIGOPEPTIDE-BINDING PROTEIN APPA"/>
    <property type="match status" value="1"/>
</dbReference>
<dbReference type="AlphaFoldDB" id="A0A0G1WMG6"/>
<evidence type="ECO:0000256" key="3">
    <source>
        <dbReference type="ARBA" id="ARBA00022729"/>
    </source>
</evidence>
<keyword evidence="3" id="KW-0732">Signal</keyword>
<dbReference type="GO" id="GO:0015833">
    <property type="term" value="P:peptide transport"/>
    <property type="evidence" value="ECO:0007669"/>
    <property type="project" value="TreeGrafter"/>
</dbReference>
<evidence type="ECO:0000256" key="2">
    <source>
        <dbReference type="ARBA" id="ARBA00022448"/>
    </source>
</evidence>
<evidence type="ECO:0000313" key="5">
    <source>
        <dbReference type="EMBL" id="KKU91528.1"/>
    </source>
</evidence>
<evidence type="ECO:0000313" key="6">
    <source>
        <dbReference type="Proteomes" id="UP000034956"/>
    </source>
</evidence>